<dbReference type="Pfam" id="PF13173">
    <property type="entry name" value="AAA_14"/>
    <property type="match status" value="1"/>
</dbReference>
<gene>
    <name evidence="3" type="ORF">F9K24_00115</name>
</gene>
<dbReference type="InterPro" id="IPR025420">
    <property type="entry name" value="DUF4143"/>
</dbReference>
<evidence type="ECO:0000259" key="2">
    <source>
        <dbReference type="Pfam" id="PF13635"/>
    </source>
</evidence>
<keyword evidence="3" id="KW-0547">Nucleotide-binding</keyword>
<sequence length="396" mass="44513">MKRERLASGTGKGLFRKYPVLTITGPRQSGKTTFVKQNFPDLPYANLEDLEAREFARADPKGFLRSLGDRAIIDEIQNVPGLTSTIQVEIDQKGGNGHYVLTGSRHFKVMESLTQSLAGRSALLTLLPFSLEEALTYRKILSDGKSLSIEKVLYTGFYPRIFDNTLNPTQALGDYYTTYVERDVRQLVNVKNLMLFSKFIRLLAGRVGSLLNLSSVARDAGISHTTAQEWITILQASYIIYLLPPFFANIRKRLVKSPKLYFYDVGLASYLLGMEKEQHLISHPLKGNLFENFVVMDFLKHRMNRGLKDNLHFYRDSQGREVDLLVPAGAFHSAIEIKSGETMNSSFLDNLRFITEAVSTEGSYLVYGGSLKANREGTHVAGWADLPQLLNEHFAG</sequence>
<feature type="domain" description="DUF4143" evidence="2">
    <location>
        <begin position="181"/>
        <end position="340"/>
    </location>
</feature>
<dbReference type="GO" id="GO:0005524">
    <property type="term" value="F:ATP binding"/>
    <property type="evidence" value="ECO:0007669"/>
    <property type="project" value="UniProtKB-KW"/>
</dbReference>
<protein>
    <submittedName>
        <fullName evidence="3">ATP-binding protein</fullName>
    </submittedName>
</protein>
<evidence type="ECO:0000313" key="3">
    <source>
        <dbReference type="EMBL" id="KAB2935165.1"/>
    </source>
</evidence>
<dbReference type="PANTHER" id="PTHR43566:SF2">
    <property type="entry name" value="DUF4143 DOMAIN-CONTAINING PROTEIN"/>
    <property type="match status" value="1"/>
</dbReference>
<accession>A0A833M070</accession>
<keyword evidence="3" id="KW-0067">ATP-binding</keyword>
<proteinExistence type="predicted"/>
<dbReference type="EMBL" id="WBUI01000001">
    <property type="protein sequence ID" value="KAB2935165.1"/>
    <property type="molecule type" value="Genomic_DNA"/>
</dbReference>
<dbReference type="Pfam" id="PF13635">
    <property type="entry name" value="DUF4143"/>
    <property type="match status" value="1"/>
</dbReference>
<feature type="domain" description="AAA" evidence="1">
    <location>
        <begin position="18"/>
        <end position="134"/>
    </location>
</feature>
<dbReference type="InterPro" id="IPR041682">
    <property type="entry name" value="AAA_14"/>
</dbReference>
<dbReference type="PANTHER" id="PTHR43566">
    <property type="entry name" value="CONSERVED PROTEIN"/>
    <property type="match status" value="1"/>
</dbReference>
<reference evidence="3 4" key="1">
    <citation type="submission" date="2019-10" db="EMBL/GenBank/DDBJ databases">
        <title>Extracellular Electron Transfer in a Candidatus Methanoperedens spp. Enrichment Culture.</title>
        <authorList>
            <person name="Berger S."/>
            <person name="Rangel Shaw D."/>
            <person name="Berben T."/>
            <person name="In 'T Zandt M."/>
            <person name="Frank J."/>
            <person name="Reimann J."/>
            <person name="Jetten M.S.M."/>
            <person name="Welte C.U."/>
        </authorList>
    </citation>
    <scope>NUCLEOTIDE SEQUENCE [LARGE SCALE GENOMIC DNA]</scope>
    <source>
        <strain evidence="3">SB12</strain>
    </source>
</reference>
<name>A0A833M070_9LEPT</name>
<dbReference type="SUPFAM" id="SSF52540">
    <property type="entry name" value="P-loop containing nucleoside triphosphate hydrolases"/>
    <property type="match status" value="1"/>
</dbReference>
<comment type="caution">
    <text evidence="3">The sequence shown here is derived from an EMBL/GenBank/DDBJ whole genome shotgun (WGS) entry which is preliminary data.</text>
</comment>
<dbReference type="InterPro" id="IPR027417">
    <property type="entry name" value="P-loop_NTPase"/>
</dbReference>
<dbReference type="AlphaFoldDB" id="A0A833M070"/>
<dbReference type="Proteomes" id="UP000460298">
    <property type="component" value="Unassembled WGS sequence"/>
</dbReference>
<evidence type="ECO:0000313" key="4">
    <source>
        <dbReference type="Proteomes" id="UP000460298"/>
    </source>
</evidence>
<evidence type="ECO:0000259" key="1">
    <source>
        <dbReference type="Pfam" id="PF13173"/>
    </source>
</evidence>
<organism evidence="3 4">
    <name type="scientific">Leptonema illini</name>
    <dbReference type="NCBI Taxonomy" id="183"/>
    <lineage>
        <taxon>Bacteria</taxon>
        <taxon>Pseudomonadati</taxon>
        <taxon>Spirochaetota</taxon>
        <taxon>Spirochaetia</taxon>
        <taxon>Leptospirales</taxon>
        <taxon>Leptospiraceae</taxon>
        <taxon>Leptonema</taxon>
    </lineage>
</organism>